<proteinExistence type="predicted"/>
<reference evidence="1 2" key="1">
    <citation type="journal article" date="2019" name="Nat. Ecol. Evol.">
        <title>Megaphylogeny resolves global patterns of mushroom evolution.</title>
        <authorList>
            <person name="Varga T."/>
            <person name="Krizsan K."/>
            <person name="Foldi C."/>
            <person name="Dima B."/>
            <person name="Sanchez-Garcia M."/>
            <person name="Sanchez-Ramirez S."/>
            <person name="Szollosi G.J."/>
            <person name="Szarkandi J.G."/>
            <person name="Papp V."/>
            <person name="Albert L."/>
            <person name="Andreopoulos W."/>
            <person name="Angelini C."/>
            <person name="Antonin V."/>
            <person name="Barry K.W."/>
            <person name="Bougher N.L."/>
            <person name="Buchanan P."/>
            <person name="Buyck B."/>
            <person name="Bense V."/>
            <person name="Catcheside P."/>
            <person name="Chovatia M."/>
            <person name="Cooper J."/>
            <person name="Damon W."/>
            <person name="Desjardin D."/>
            <person name="Finy P."/>
            <person name="Geml J."/>
            <person name="Haridas S."/>
            <person name="Hughes K."/>
            <person name="Justo A."/>
            <person name="Karasinski D."/>
            <person name="Kautmanova I."/>
            <person name="Kiss B."/>
            <person name="Kocsube S."/>
            <person name="Kotiranta H."/>
            <person name="LaButti K.M."/>
            <person name="Lechner B.E."/>
            <person name="Liimatainen K."/>
            <person name="Lipzen A."/>
            <person name="Lukacs Z."/>
            <person name="Mihaltcheva S."/>
            <person name="Morgado L.N."/>
            <person name="Niskanen T."/>
            <person name="Noordeloos M.E."/>
            <person name="Ohm R.A."/>
            <person name="Ortiz-Santana B."/>
            <person name="Ovrebo C."/>
            <person name="Racz N."/>
            <person name="Riley R."/>
            <person name="Savchenko A."/>
            <person name="Shiryaev A."/>
            <person name="Soop K."/>
            <person name="Spirin V."/>
            <person name="Szebenyi C."/>
            <person name="Tomsovsky M."/>
            <person name="Tulloss R.E."/>
            <person name="Uehling J."/>
            <person name="Grigoriev I.V."/>
            <person name="Vagvolgyi C."/>
            <person name="Papp T."/>
            <person name="Martin F.M."/>
            <person name="Miettinen O."/>
            <person name="Hibbett D.S."/>
            <person name="Nagy L.G."/>
        </authorList>
    </citation>
    <scope>NUCLEOTIDE SEQUENCE [LARGE SCALE GENOMIC DNA]</scope>
    <source>
        <strain evidence="1 2">CBS 309.79</strain>
    </source>
</reference>
<evidence type="ECO:0000313" key="2">
    <source>
        <dbReference type="Proteomes" id="UP000305067"/>
    </source>
</evidence>
<organism evidence="1 2">
    <name type="scientific">Pterulicium gracile</name>
    <dbReference type="NCBI Taxonomy" id="1884261"/>
    <lineage>
        <taxon>Eukaryota</taxon>
        <taxon>Fungi</taxon>
        <taxon>Dikarya</taxon>
        <taxon>Basidiomycota</taxon>
        <taxon>Agaricomycotina</taxon>
        <taxon>Agaricomycetes</taxon>
        <taxon>Agaricomycetidae</taxon>
        <taxon>Agaricales</taxon>
        <taxon>Pleurotineae</taxon>
        <taxon>Pterulaceae</taxon>
        <taxon>Pterulicium</taxon>
    </lineage>
</organism>
<evidence type="ECO:0000313" key="1">
    <source>
        <dbReference type="EMBL" id="TFK95991.1"/>
    </source>
</evidence>
<protein>
    <submittedName>
        <fullName evidence="1">Uncharacterized protein</fullName>
    </submittedName>
</protein>
<dbReference type="Proteomes" id="UP000305067">
    <property type="component" value="Unassembled WGS sequence"/>
</dbReference>
<gene>
    <name evidence="1" type="ORF">BDV98DRAFT_586675</name>
</gene>
<name>A0A5C3Q2E6_9AGAR</name>
<dbReference type="EMBL" id="ML178869">
    <property type="protein sequence ID" value="TFK95991.1"/>
    <property type="molecule type" value="Genomic_DNA"/>
</dbReference>
<dbReference type="AlphaFoldDB" id="A0A5C3Q2E6"/>
<keyword evidence="2" id="KW-1185">Reference proteome</keyword>
<accession>A0A5C3Q2E6</accession>
<sequence>MWPWQAFFNRLVRLLLFFTLFWSPFCLLNFHTWVYTAQNANVTSLLLVSRTIMSRISLCTHAELLVASTDSDSEFECSDIRSASVAATVKLEPGTLSNVLSYMGKYMKKFGLGDKLGQQRLLFLPKSHYEKYVGKTLSSINLAIVLGEKGSLAIKSFAFGNLGLLACGTKLQEEKWPSAPNKQCLRGAGLLLKADTKGKFSLDMSSSLQWLDMYFRKKFSGAFEYMDAAHGTPPDAGFHWAMVMKFGQGRVTSLHFAPNEAPPCALMKISASSWTFLSKAGVTTAKKVAISNGLFAAK</sequence>